<protein>
    <submittedName>
        <fullName evidence="1">Glycosyltransferase</fullName>
        <ecNumber evidence="1">2.4.-.-</ecNumber>
    </submittedName>
</protein>
<dbReference type="RefSeq" id="WP_268879190.1">
    <property type="nucleotide sequence ID" value="NZ_CP114028.1"/>
</dbReference>
<geneLocation type="plasmid" evidence="1 2">
    <name>unnamed1</name>
</geneLocation>
<sequence length="379" mass="40811">MPIADLVAAAGGELLRLEASPPRRGVRYVACVPVRNEAERVGACLDALDREFGSSLHTVMLVNDSDDAGMDVICERMAGRAGMLTAAEIRWRNARGTAPRARALAFEIAAKVGPGALLFSTDADTIVCPGLMAAYDAKFGRGFDLVCGRIGFLADEAANLPPVDPQRDAAIRAYRDATRHITALAFPDPDNPWPHHGNIGGANFAMTAAAYRIAGPIPLVASGEDRALRRSSEAHGLRIAYVNGARVETSCRLDSLAEGGLAAELRRNRTEADPLVDEALEPPSKLLRRLRLRHLVTACEDRAAVGAALAREGMALSRARALADLPVPAMAWFHAEAELPILQRERLRFSEMARHLPGLLRLEAKIAAARPDTVREFEG</sequence>
<keyword evidence="1" id="KW-0614">Plasmid</keyword>
<keyword evidence="2" id="KW-1185">Reference proteome</keyword>
<proteinExistence type="predicted"/>
<dbReference type="EMBL" id="CP114028">
    <property type="protein sequence ID" value="WAP66745.1"/>
    <property type="molecule type" value="Genomic_DNA"/>
</dbReference>
<organism evidence="1 2">
    <name type="scientific">Jiella pelagia</name>
    <dbReference type="NCBI Taxonomy" id="2986949"/>
    <lineage>
        <taxon>Bacteria</taxon>
        <taxon>Pseudomonadati</taxon>
        <taxon>Pseudomonadota</taxon>
        <taxon>Alphaproteobacteria</taxon>
        <taxon>Hyphomicrobiales</taxon>
        <taxon>Aurantimonadaceae</taxon>
        <taxon>Jiella</taxon>
    </lineage>
</organism>
<accession>A0ABY7BVR4</accession>
<dbReference type="EC" id="2.4.-.-" evidence="1"/>
<keyword evidence="1" id="KW-0328">Glycosyltransferase</keyword>
<dbReference type="SUPFAM" id="SSF53448">
    <property type="entry name" value="Nucleotide-diphospho-sugar transferases"/>
    <property type="match status" value="1"/>
</dbReference>
<keyword evidence="1" id="KW-0808">Transferase</keyword>
<evidence type="ECO:0000313" key="2">
    <source>
        <dbReference type="Proteomes" id="UP001164020"/>
    </source>
</evidence>
<gene>
    <name evidence="1" type="ORF">OH818_00870</name>
</gene>
<evidence type="ECO:0000313" key="1">
    <source>
        <dbReference type="EMBL" id="WAP66745.1"/>
    </source>
</evidence>
<dbReference type="GO" id="GO:0016757">
    <property type="term" value="F:glycosyltransferase activity"/>
    <property type="evidence" value="ECO:0007669"/>
    <property type="project" value="UniProtKB-KW"/>
</dbReference>
<dbReference type="Gene3D" id="3.90.550.10">
    <property type="entry name" value="Spore Coat Polysaccharide Biosynthesis Protein SpsA, Chain A"/>
    <property type="match status" value="1"/>
</dbReference>
<dbReference type="InterPro" id="IPR029044">
    <property type="entry name" value="Nucleotide-diphossugar_trans"/>
</dbReference>
<reference evidence="1" key="1">
    <citation type="submission" date="2022-12" db="EMBL/GenBank/DDBJ databases">
        <title>Jiella pelagia sp. nov., isolated from phosphonate enriched culture of Northwest Pacific surface seawater.</title>
        <authorList>
            <person name="Shin D.Y."/>
            <person name="Hwang C.Y."/>
        </authorList>
    </citation>
    <scope>NUCLEOTIDE SEQUENCE</scope>
    <source>
        <strain evidence="1">HL-NP1</strain>
        <plasmid evidence="1">unnamed1</plasmid>
    </source>
</reference>
<dbReference type="Proteomes" id="UP001164020">
    <property type="component" value="Plasmid unnamed1"/>
</dbReference>
<name>A0ABY7BVR4_9HYPH</name>